<proteinExistence type="predicted"/>
<sequence>MKGSDLGLMPRALSLAGGARLALAADPAYAKPIRNLVIVHGMLEDGAGRCKIHDCLNAESEGVPEMQPPLTSFKNDAAWSRRSSWHAPESQSGPATSGRRVRTPIPA</sequence>
<accession>A0A2N9AN22</accession>
<organism evidence="2 3">
    <name type="scientific">Methylorubrum extorquens</name>
    <name type="common">Methylobacterium dichloromethanicum</name>
    <name type="synonym">Methylobacterium extorquens</name>
    <dbReference type="NCBI Taxonomy" id="408"/>
    <lineage>
        <taxon>Bacteria</taxon>
        <taxon>Pseudomonadati</taxon>
        <taxon>Pseudomonadota</taxon>
        <taxon>Alphaproteobacteria</taxon>
        <taxon>Hyphomicrobiales</taxon>
        <taxon>Methylobacteriaceae</taxon>
        <taxon>Methylorubrum</taxon>
    </lineage>
</organism>
<evidence type="ECO:0000256" key="1">
    <source>
        <dbReference type="SAM" id="MobiDB-lite"/>
    </source>
</evidence>
<dbReference type="Proteomes" id="UP000233769">
    <property type="component" value="Chromosome tk0001"/>
</dbReference>
<dbReference type="EMBL" id="LT962688">
    <property type="protein sequence ID" value="SOR28751.1"/>
    <property type="molecule type" value="Genomic_DNA"/>
</dbReference>
<evidence type="ECO:0000313" key="2">
    <source>
        <dbReference type="EMBL" id="SOR28751.1"/>
    </source>
</evidence>
<evidence type="ECO:0000313" key="3">
    <source>
        <dbReference type="Proteomes" id="UP000233769"/>
    </source>
</evidence>
<reference evidence="3" key="1">
    <citation type="submission" date="2017-10" db="EMBL/GenBank/DDBJ databases">
        <authorList>
            <person name="Regsiter A."/>
            <person name="William W."/>
        </authorList>
    </citation>
    <scope>NUCLEOTIDE SEQUENCE [LARGE SCALE GENOMIC DNA]</scope>
</reference>
<protein>
    <submittedName>
        <fullName evidence="2">Uncharacterized protein</fullName>
    </submittedName>
</protein>
<feature type="region of interest" description="Disordered" evidence="1">
    <location>
        <begin position="77"/>
        <end position="107"/>
    </location>
</feature>
<dbReference type="AlphaFoldDB" id="A0A2N9AN22"/>
<name>A0A2N9AN22_METEX</name>
<gene>
    <name evidence="2" type="ORF">TK0001_2149</name>
</gene>